<name>A0A0H1BKY2_9EURO</name>
<sequence length="661" mass="73523">MRVRASSLLLWFCGSTVAFSHVIPHGRRYYDDDAYTGNVVETWSDSDDSTSVSFASLCDDCFGTIDISYVFDIRISSTQFACGQTNVTLNQRDLDLVWHGNNGIGSGIFHANMTSGYQTHELSLNYLAFCISSPEGVGEEYTAQILTVTFQPTNQITDNDRTSGFAVSFNSVGAPRIYRLVTSPIEISDENAFDSWVDPLDPFNLPISTDKTANSDYILYDDLKTLHSLKAEAQELQEKIKSKEQEIRKHLLQDCKSMAMRLKECINLSCFIRTSFEIVPDAFRLVKHQFGPLPSSLSDSPCRPPPDASYQTPSSQDTGSPSNNLNPNALSTPQSTPSPNSPSSTFTPQSTPIPTNPTNSPPYTYYDDLPNCDDEHPPNQSLPPNCRHVLNGHNTPNRHDGFNRHDIPVRNPSILLKDLAIILLIASLFVVLIKHCRNSPSWLRRRVDIATRREERRTRNAYLNAARRYRWRQWWNSRFGWGRGREVEASGHSQQGRQQERNMLIRVNEECENGNSNPSNMTAVREEGAAGAGEGGGEAIQAEILGFRRVLEFVGELVRPDYIHYNYNDDNSNNYNSDNSRRQGTGNEGTGNYQSNISQLPYPATAPGIGVGRSSTPAPSSVAPLTTTIYSPRTSTVLSIETDSSLTLDSLDPETATMFSG</sequence>
<proteinExistence type="predicted"/>
<evidence type="ECO:0000256" key="1">
    <source>
        <dbReference type="SAM" id="Coils"/>
    </source>
</evidence>
<keyword evidence="3" id="KW-0732">Signal</keyword>
<feature type="region of interest" description="Disordered" evidence="2">
    <location>
        <begin position="294"/>
        <end position="384"/>
    </location>
</feature>
<keyword evidence="5" id="KW-1185">Reference proteome</keyword>
<evidence type="ECO:0000313" key="5">
    <source>
        <dbReference type="Proteomes" id="UP000053573"/>
    </source>
</evidence>
<dbReference type="EMBL" id="LDEV01002260">
    <property type="protein sequence ID" value="KLJ09791.1"/>
    <property type="molecule type" value="Genomic_DNA"/>
</dbReference>
<comment type="caution">
    <text evidence="4">The sequence shown here is derived from an EMBL/GenBank/DDBJ whole genome shotgun (WGS) entry which is preliminary data.</text>
</comment>
<dbReference type="Proteomes" id="UP000053573">
    <property type="component" value="Unassembled WGS sequence"/>
</dbReference>
<dbReference type="OrthoDB" id="4225201at2759"/>
<gene>
    <name evidence="4" type="ORF">EMPG_14777</name>
</gene>
<feature type="compositionally biased region" description="Polar residues" evidence="2">
    <location>
        <begin position="582"/>
        <end position="597"/>
    </location>
</feature>
<feature type="coiled-coil region" evidence="1">
    <location>
        <begin position="226"/>
        <end position="253"/>
    </location>
</feature>
<evidence type="ECO:0000313" key="4">
    <source>
        <dbReference type="EMBL" id="KLJ09791.1"/>
    </source>
</evidence>
<evidence type="ECO:0000256" key="2">
    <source>
        <dbReference type="SAM" id="MobiDB-lite"/>
    </source>
</evidence>
<keyword evidence="1" id="KW-0175">Coiled coil</keyword>
<feature type="region of interest" description="Disordered" evidence="2">
    <location>
        <begin position="566"/>
        <end position="597"/>
    </location>
</feature>
<feature type="signal peptide" evidence="3">
    <location>
        <begin position="1"/>
        <end position="18"/>
    </location>
</feature>
<feature type="compositionally biased region" description="Low complexity" evidence="2">
    <location>
        <begin position="566"/>
        <end position="578"/>
    </location>
</feature>
<feature type="compositionally biased region" description="Polar residues" evidence="2">
    <location>
        <begin position="309"/>
        <end position="319"/>
    </location>
</feature>
<protein>
    <submittedName>
        <fullName evidence="4">Uncharacterized protein</fullName>
    </submittedName>
</protein>
<feature type="compositionally biased region" description="Low complexity" evidence="2">
    <location>
        <begin position="320"/>
        <end position="366"/>
    </location>
</feature>
<organism evidence="4 5">
    <name type="scientific">Blastomyces silverae</name>
    <dbReference type="NCBI Taxonomy" id="2060906"/>
    <lineage>
        <taxon>Eukaryota</taxon>
        <taxon>Fungi</taxon>
        <taxon>Dikarya</taxon>
        <taxon>Ascomycota</taxon>
        <taxon>Pezizomycotina</taxon>
        <taxon>Eurotiomycetes</taxon>
        <taxon>Eurotiomycetidae</taxon>
        <taxon>Onygenales</taxon>
        <taxon>Ajellomycetaceae</taxon>
        <taxon>Blastomyces</taxon>
    </lineage>
</organism>
<dbReference type="STRING" id="2060906.A0A0H1BKY2"/>
<reference evidence="5" key="1">
    <citation type="journal article" date="2015" name="PLoS Genet.">
        <title>The dynamic genome and transcriptome of the human fungal pathogen Blastomyces and close relative Emmonsia.</title>
        <authorList>
            <person name="Munoz J.F."/>
            <person name="Gauthier G.M."/>
            <person name="Desjardins C.A."/>
            <person name="Gallo J.E."/>
            <person name="Holder J."/>
            <person name="Sullivan T.D."/>
            <person name="Marty A.J."/>
            <person name="Carmen J.C."/>
            <person name="Chen Z."/>
            <person name="Ding L."/>
            <person name="Gujja S."/>
            <person name="Magrini V."/>
            <person name="Misas E."/>
            <person name="Mitreva M."/>
            <person name="Priest M."/>
            <person name="Saif S."/>
            <person name="Whiston E.A."/>
            <person name="Young S."/>
            <person name="Zeng Q."/>
            <person name="Goldman W.E."/>
            <person name="Mardis E.R."/>
            <person name="Taylor J.W."/>
            <person name="McEwen J.G."/>
            <person name="Clay O.K."/>
            <person name="Klein B.S."/>
            <person name="Cuomo C.A."/>
        </authorList>
    </citation>
    <scope>NUCLEOTIDE SEQUENCE [LARGE SCALE GENOMIC DNA]</scope>
    <source>
        <strain evidence="5">UAMH 139</strain>
    </source>
</reference>
<evidence type="ECO:0000256" key="3">
    <source>
        <dbReference type="SAM" id="SignalP"/>
    </source>
</evidence>
<dbReference type="AlphaFoldDB" id="A0A0H1BKY2"/>
<accession>A0A0H1BKY2</accession>
<feature type="chain" id="PRO_5005199698" evidence="3">
    <location>
        <begin position="19"/>
        <end position="661"/>
    </location>
</feature>